<accession>A0ABS6SAR7</accession>
<dbReference type="InterPro" id="IPR020922">
    <property type="entry name" value="dITP/XTP_pyrophosphatase"/>
</dbReference>
<comment type="catalytic activity">
    <reaction evidence="3">
        <text>ITP + H2O = IMP + diphosphate + H(+)</text>
        <dbReference type="Rhea" id="RHEA:29399"/>
        <dbReference type="ChEBI" id="CHEBI:15377"/>
        <dbReference type="ChEBI" id="CHEBI:15378"/>
        <dbReference type="ChEBI" id="CHEBI:33019"/>
        <dbReference type="ChEBI" id="CHEBI:58053"/>
        <dbReference type="ChEBI" id="CHEBI:61402"/>
        <dbReference type="EC" id="3.6.1.66"/>
    </reaction>
</comment>
<comment type="subunit">
    <text evidence="3">Homodimer.</text>
</comment>
<dbReference type="RefSeq" id="WP_218443730.1">
    <property type="nucleotide sequence ID" value="NZ_JAGSPA010000001.1"/>
</dbReference>
<feature type="active site" description="Proton acceptor" evidence="3">
    <location>
        <position position="76"/>
    </location>
</feature>
<dbReference type="HAMAP" id="MF_01405">
    <property type="entry name" value="Non_canon_purine_NTPase"/>
    <property type="match status" value="1"/>
</dbReference>
<dbReference type="PANTHER" id="PTHR11067">
    <property type="entry name" value="INOSINE TRIPHOSPHATE PYROPHOSPHATASE/HAM1 PROTEIN"/>
    <property type="match status" value="1"/>
</dbReference>
<dbReference type="Pfam" id="PF01725">
    <property type="entry name" value="Ham1p_like"/>
    <property type="match status" value="1"/>
</dbReference>
<evidence type="ECO:0000256" key="1">
    <source>
        <dbReference type="ARBA" id="ARBA00022801"/>
    </source>
</evidence>
<dbReference type="InterPro" id="IPR002637">
    <property type="entry name" value="RdgB/HAM1"/>
</dbReference>
<organism evidence="5 6">
    <name type="scientific">Pacificimonas pallii</name>
    <dbReference type="NCBI Taxonomy" id="2827236"/>
    <lineage>
        <taxon>Bacteria</taxon>
        <taxon>Pseudomonadati</taxon>
        <taxon>Pseudomonadota</taxon>
        <taxon>Alphaproteobacteria</taxon>
        <taxon>Sphingomonadales</taxon>
        <taxon>Sphingosinicellaceae</taxon>
        <taxon>Pacificimonas</taxon>
    </lineage>
</organism>
<comment type="cofactor">
    <cofactor evidence="3">
        <name>Mg(2+)</name>
        <dbReference type="ChEBI" id="CHEBI:18420"/>
    </cofactor>
    <text evidence="3">Binds 1 Mg(2+) ion per subunit.</text>
</comment>
<keyword evidence="6" id="KW-1185">Reference proteome</keyword>
<comment type="caution">
    <text evidence="5">The sequence shown here is derived from an EMBL/GenBank/DDBJ whole genome shotgun (WGS) entry which is preliminary data.</text>
</comment>
<feature type="binding site" evidence="3">
    <location>
        <position position="47"/>
    </location>
    <ligand>
        <name>Mg(2+)</name>
        <dbReference type="ChEBI" id="CHEBI:18420"/>
    </ligand>
</feature>
<keyword evidence="3" id="KW-0479">Metal-binding</keyword>
<proteinExistence type="inferred from homology"/>
<keyword evidence="3" id="KW-0460">Magnesium</keyword>
<feature type="binding site" evidence="3">
    <location>
        <position position="182"/>
    </location>
    <ligand>
        <name>substrate</name>
    </ligand>
</feature>
<dbReference type="Proteomes" id="UP000722336">
    <property type="component" value="Unassembled WGS sequence"/>
</dbReference>
<reference evidence="5 6" key="1">
    <citation type="submission" date="2021-04" db="EMBL/GenBank/DDBJ databases">
        <authorList>
            <person name="Pira H."/>
            <person name="Risdian C."/>
            <person name="Wink J."/>
        </authorList>
    </citation>
    <scope>NUCLEOTIDE SEQUENCE [LARGE SCALE GENOMIC DNA]</scope>
    <source>
        <strain evidence="5 6">WHA3</strain>
    </source>
</reference>
<comment type="catalytic activity">
    <reaction evidence="3">
        <text>XTP + H2O = XMP + diphosphate + H(+)</text>
        <dbReference type="Rhea" id="RHEA:28610"/>
        <dbReference type="ChEBI" id="CHEBI:15377"/>
        <dbReference type="ChEBI" id="CHEBI:15378"/>
        <dbReference type="ChEBI" id="CHEBI:33019"/>
        <dbReference type="ChEBI" id="CHEBI:57464"/>
        <dbReference type="ChEBI" id="CHEBI:61314"/>
        <dbReference type="EC" id="3.6.1.66"/>
    </reaction>
</comment>
<sequence length="202" mass="21434">MAHRKLEPGPLVIASHNPGKVREIAALLGPFGVEPVSAGELGLPEPEETEDSFIGNAELKAVAAAKASGKPALADDSGLCVDALDGAPGIYSARWGGEDKDFGLAMTTVHKKMRESGKDTSAAHFTCALTLAWPDGHVESFEGKVHGDIVWPIRGAHGFGYDPIFQRTGDLITFGEMDPDAKHGLSHRADAFRQLVRACLKP</sequence>
<feature type="binding site" evidence="3">
    <location>
        <begin position="187"/>
        <end position="188"/>
    </location>
    <ligand>
        <name>substrate</name>
    </ligand>
</feature>
<feature type="binding site" evidence="3">
    <location>
        <begin position="15"/>
        <end position="20"/>
    </location>
    <ligand>
        <name>substrate</name>
    </ligand>
</feature>
<gene>
    <name evidence="5" type="primary">rdgB</name>
    <name evidence="5" type="ORF">KCG44_01355</name>
</gene>
<evidence type="ECO:0000256" key="3">
    <source>
        <dbReference type="HAMAP-Rule" id="MF_01405"/>
    </source>
</evidence>
<keyword evidence="1 3" id="KW-0378">Hydrolase</keyword>
<feature type="binding site" evidence="3">
    <location>
        <begin position="159"/>
        <end position="162"/>
    </location>
    <ligand>
        <name>substrate</name>
    </ligand>
</feature>
<name>A0ABS6SAR7_9SPHN</name>
<evidence type="ECO:0000256" key="4">
    <source>
        <dbReference type="RuleBase" id="RU003781"/>
    </source>
</evidence>
<feature type="binding site" evidence="3">
    <location>
        <position position="77"/>
    </location>
    <ligand>
        <name>substrate</name>
    </ligand>
</feature>
<dbReference type="EC" id="3.6.1.66" evidence="3"/>
<dbReference type="EMBL" id="JAGSPA010000001">
    <property type="protein sequence ID" value="MBV7255424.1"/>
    <property type="molecule type" value="Genomic_DNA"/>
</dbReference>
<protein>
    <recommendedName>
        <fullName evidence="3">dITP/XTP pyrophosphatase</fullName>
        <ecNumber evidence="3">3.6.1.66</ecNumber>
    </recommendedName>
    <alternativeName>
        <fullName evidence="3">Non-canonical purine NTP pyrophosphatase</fullName>
    </alternativeName>
    <alternativeName>
        <fullName evidence="3">Non-standard purine NTP pyrophosphatase</fullName>
    </alternativeName>
    <alternativeName>
        <fullName evidence="3">Nucleoside-triphosphate diphosphatase</fullName>
    </alternativeName>
    <alternativeName>
        <fullName evidence="3">Nucleoside-triphosphate pyrophosphatase</fullName>
        <shortName evidence="3">NTPase</shortName>
    </alternativeName>
</protein>
<keyword evidence="2 3" id="KW-0546">Nucleotide metabolism</keyword>
<keyword evidence="3" id="KW-0547">Nucleotide-binding</keyword>
<evidence type="ECO:0000313" key="5">
    <source>
        <dbReference type="EMBL" id="MBV7255424.1"/>
    </source>
</evidence>
<dbReference type="NCBIfam" id="TIGR00042">
    <property type="entry name" value="RdgB/HAM1 family non-canonical purine NTP pyrophosphatase"/>
    <property type="match status" value="1"/>
</dbReference>
<comment type="similarity">
    <text evidence="3 4">Belongs to the HAM1 NTPase family.</text>
</comment>
<evidence type="ECO:0000256" key="2">
    <source>
        <dbReference type="ARBA" id="ARBA00023080"/>
    </source>
</evidence>
<comment type="catalytic activity">
    <reaction evidence="3">
        <text>dITP + H2O = dIMP + diphosphate + H(+)</text>
        <dbReference type="Rhea" id="RHEA:28342"/>
        <dbReference type="ChEBI" id="CHEBI:15377"/>
        <dbReference type="ChEBI" id="CHEBI:15378"/>
        <dbReference type="ChEBI" id="CHEBI:33019"/>
        <dbReference type="ChEBI" id="CHEBI:61194"/>
        <dbReference type="ChEBI" id="CHEBI:61382"/>
        <dbReference type="EC" id="3.6.1.66"/>
    </reaction>
</comment>
<dbReference type="PANTHER" id="PTHR11067:SF9">
    <property type="entry name" value="INOSINE TRIPHOSPHATE PYROPHOSPHATASE"/>
    <property type="match status" value="1"/>
</dbReference>
<dbReference type="CDD" id="cd00515">
    <property type="entry name" value="HAM1"/>
    <property type="match status" value="1"/>
</dbReference>
<comment type="function">
    <text evidence="3">Pyrophosphatase that catalyzes the hydrolysis of nucleoside triphosphates to their monophosphate derivatives, with a high preference for the non-canonical purine nucleotides XTP (xanthosine triphosphate), dITP (deoxyinosine triphosphate) and ITP. Seems to function as a house-cleaning enzyme that removes non-canonical purine nucleotides from the nucleotide pool, thus preventing their incorporation into DNA/RNA and avoiding chromosomal lesions.</text>
</comment>
<evidence type="ECO:0000313" key="6">
    <source>
        <dbReference type="Proteomes" id="UP000722336"/>
    </source>
</evidence>
<feature type="binding site" evidence="3">
    <location>
        <position position="76"/>
    </location>
    <ligand>
        <name>Mg(2+)</name>
        <dbReference type="ChEBI" id="CHEBI:18420"/>
    </ligand>
</feature>